<gene>
    <name evidence="1" type="ORF">AKJ57_04540</name>
</gene>
<evidence type="ECO:0000313" key="2">
    <source>
        <dbReference type="Proteomes" id="UP000070163"/>
    </source>
</evidence>
<organism evidence="1 2">
    <name type="scientific">candidate division MSBL1 archaeon SCGC-AAA259A05</name>
    <dbReference type="NCBI Taxonomy" id="1698259"/>
    <lineage>
        <taxon>Archaea</taxon>
        <taxon>Methanobacteriati</taxon>
        <taxon>Methanobacteriota</taxon>
        <taxon>candidate division MSBL1</taxon>
    </lineage>
</organism>
<evidence type="ECO:0000313" key="1">
    <source>
        <dbReference type="EMBL" id="KXA90017.1"/>
    </source>
</evidence>
<dbReference type="EMBL" id="LHXJ01000057">
    <property type="protein sequence ID" value="KXA90017.1"/>
    <property type="molecule type" value="Genomic_DNA"/>
</dbReference>
<sequence>MHTLSYLRWGDFVPVESEKTFLNKITGDAEKWRVTPLINNPDIYEKILKEAEEGNEVVHVPADCKTYKKCVEWEKELRCEEWETKREKKCAEYKDKGYKKCSKWVWWLSWLCKSWVWVSNLVCVAWTWITSNVCKAWRWVKTNICKAWVWITKGC</sequence>
<accession>A0A133U762</accession>
<dbReference type="AlphaFoldDB" id="A0A133U762"/>
<comment type="caution">
    <text evidence="1">The sequence shown here is derived from an EMBL/GenBank/DDBJ whole genome shotgun (WGS) entry which is preliminary data.</text>
</comment>
<reference evidence="1 2" key="1">
    <citation type="journal article" date="2016" name="Sci. Rep.">
        <title>Metabolic traits of an uncultured archaeal lineage -MSBL1- from brine pools of the Red Sea.</title>
        <authorList>
            <person name="Mwirichia R."/>
            <person name="Alam I."/>
            <person name="Rashid M."/>
            <person name="Vinu M."/>
            <person name="Ba-Alawi W."/>
            <person name="Anthony Kamau A."/>
            <person name="Kamanda Ngugi D."/>
            <person name="Goker M."/>
            <person name="Klenk H.P."/>
            <person name="Bajic V."/>
            <person name="Stingl U."/>
        </authorList>
    </citation>
    <scope>NUCLEOTIDE SEQUENCE [LARGE SCALE GENOMIC DNA]</scope>
    <source>
        <strain evidence="1">SCGC-AAA259A05</strain>
    </source>
</reference>
<protein>
    <submittedName>
        <fullName evidence="1">Uncharacterized protein</fullName>
    </submittedName>
</protein>
<dbReference type="Proteomes" id="UP000070163">
    <property type="component" value="Unassembled WGS sequence"/>
</dbReference>
<keyword evidence="2" id="KW-1185">Reference proteome</keyword>
<proteinExistence type="predicted"/>
<name>A0A133U762_9EURY</name>